<dbReference type="PANTHER" id="PTHR35908">
    <property type="entry name" value="HYPOTHETICAL FUSION PROTEIN"/>
    <property type="match status" value="1"/>
</dbReference>
<protein>
    <recommendedName>
        <fullName evidence="1">Glyoxalase-like domain-containing protein</fullName>
    </recommendedName>
</protein>
<dbReference type="EMBL" id="JMQI01000011">
    <property type="protein sequence ID" value="KDN23250.1"/>
    <property type="molecule type" value="Genomic_DNA"/>
</dbReference>
<evidence type="ECO:0000259" key="1">
    <source>
        <dbReference type="Pfam" id="PF18029"/>
    </source>
</evidence>
<keyword evidence="3" id="KW-1185">Reference proteome</keyword>
<comment type="caution">
    <text evidence="2">The sequence shown here is derived from an EMBL/GenBank/DDBJ whole genome shotgun (WGS) entry which is preliminary data.</text>
</comment>
<dbReference type="eggNOG" id="COG0346">
    <property type="taxonomic scope" value="Bacteria"/>
</dbReference>
<sequence length="145" mass="16229">MAHDFQVVVDSADPHALADWWAETLGWAVEPTDEDFVREMIAKGYATEAETRVYRGALVWRAGAGIRHPDSPPEGPPRRILFQEVPEAKTVKNRMHLDVWVGEANVEAAIEKLTARGAKFLHRGRQGPHSWVTMADPEGNEFCLS</sequence>
<evidence type="ECO:0000313" key="3">
    <source>
        <dbReference type="Proteomes" id="UP000027345"/>
    </source>
</evidence>
<dbReference type="SUPFAM" id="SSF54593">
    <property type="entry name" value="Glyoxalase/Bleomycin resistance protein/Dihydroxybiphenyl dioxygenase"/>
    <property type="match status" value="1"/>
</dbReference>
<evidence type="ECO:0000313" key="2">
    <source>
        <dbReference type="EMBL" id="KDN23250.1"/>
    </source>
</evidence>
<dbReference type="PANTHER" id="PTHR35908:SF1">
    <property type="entry name" value="CONSERVED PROTEIN"/>
    <property type="match status" value="1"/>
</dbReference>
<proteinExistence type="predicted"/>
<feature type="domain" description="Glyoxalase-like" evidence="1">
    <location>
        <begin position="6"/>
        <end position="144"/>
    </location>
</feature>
<dbReference type="Gene3D" id="3.10.180.10">
    <property type="entry name" value="2,3-Dihydroxybiphenyl 1,2-Dioxygenase, domain 1"/>
    <property type="match status" value="1"/>
</dbReference>
<organism evidence="2 3">
    <name type="scientific">Amycolatopsis rifamycinica</name>
    <dbReference type="NCBI Taxonomy" id="287986"/>
    <lineage>
        <taxon>Bacteria</taxon>
        <taxon>Bacillati</taxon>
        <taxon>Actinomycetota</taxon>
        <taxon>Actinomycetes</taxon>
        <taxon>Pseudonocardiales</taxon>
        <taxon>Pseudonocardiaceae</taxon>
        <taxon>Amycolatopsis</taxon>
    </lineage>
</organism>
<dbReference type="InterPro" id="IPR041581">
    <property type="entry name" value="Glyoxalase_6"/>
</dbReference>
<dbReference type="InterPro" id="IPR029068">
    <property type="entry name" value="Glyas_Bleomycin-R_OHBP_Dase"/>
</dbReference>
<accession>A0A066U853</accession>
<dbReference type="STRING" id="287986.DV20_05905"/>
<reference evidence="2 3" key="1">
    <citation type="submission" date="2014-05" db="EMBL/GenBank/DDBJ databases">
        <title>Draft genome sequence of Amycolatopsis rifamycinica DSM 46095.</title>
        <authorList>
            <person name="Lal R."/>
            <person name="Saxena A."/>
            <person name="Kumari R."/>
            <person name="Mukherjee U."/>
            <person name="Singh P."/>
            <person name="Sangwan N."/>
            <person name="Mahato N.K."/>
        </authorList>
    </citation>
    <scope>NUCLEOTIDE SEQUENCE [LARGE SCALE GENOMIC DNA]</scope>
    <source>
        <strain evidence="2 3">DSM 46095</strain>
    </source>
</reference>
<name>A0A066U853_9PSEU</name>
<dbReference type="Pfam" id="PF18029">
    <property type="entry name" value="Glyoxalase_6"/>
    <property type="match status" value="1"/>
</dbReference>
<gene>
    <name evidence="2" type="ORF">DV20_05905</name>
</gene>
<dbReference type="AlphaFoldDB" id="A0A066U853"/>
<dbReference type="Proteomes" id="UP000027345">
    <property type="component" value="Unassembled WGS sequence"/>
</dbReference>